<protein>
    <submittedName>
        <fullName evidence="2">Uncharacterized protein</fullName>
    </submittedName>
</protein>
<dbReference type="SUPFAM" id="SSF52540">
    <property type="entry name" value="P-loop containing nucleoside triphosphate hydrolases"/>
    <property type="match status" value="1"/>
</dbReference>
<dbReference type="EMBL" id="PZQS01000004">
    <property type="protein sequence ID" value="PVD32480.1"/>
    <property type="molecule type" value="Genomic_DNA"/>
</dbReference>
<dbReference type="AlphaFoldDB" id="A0A2T7PGJ2"/>
<sequence>MLPYKTHARTSFSVKCADKVSALQRSRACDIRNVLLSNIQASAGMSRSQPNANAADRQPAAGAEEPDSTEDVEAFLEQRVREMYPNILTSSYFVPSVFMHRTHYSSLHFAGQKVAIPETPRTTHPANAGFIFLASDVRDDEAHQHILHCLHHLAKERGEVMFVLSHLQYKDYLGEPCYASAVAHLKRPIDLKRRGDFDMLIIHRCFGLVVGEVKAVGVNVDTDMDKAIVKRIGKAILQLGKAEAVLKHIVSDKSPAPAIRKVMMMPNVSKETLQRVLCSYSNVVTTLRESLCLPPQADPADFCLCADNLSDVSTPWDICHDAMRRLQQWWERILVDRDPAMSDELYINLVARFCGPATMVKVFCPSPSRMALPTLQHGVSETGERFARIVLHPKQMDVLQEAPECLYLNGPPGTGKTLMLVLQASGWLLQGHKVVSLMLESLAATYNAEQQLRKKNPGAYRQVQIHYCELKKLPTDQEQNAAVDNLLQRLVAIATEEKLCVIMDEVHWNESPTPLPCDGPPVIKLTVHSSQDHGSVKRLLDCTACGCELACVLKALKEQTGMTSTPPPLQWKDVFILVTEDPIEERRAVGQYVRPACGLVQGLRQEGVPVRLVKSGDIKGIKDVAKMKGPRDEATVIRYDQIKGLERKVVVCVAEWRVSPEALFQSMTSRRAVLRYVRSSGQTDDG</sequence>
<name>A0A2T7PGJ2_POMCA</name>
<evidence type="ECO:0000313" key="2">
    <source>
        <dbReference type="EMBL" id="PVD32480.1"/>
    </source>
</evidence>
<organism evidence="2 3">
    <name type="scientific">Pomacea canaliculata</name>
    <name type="common">Golden apple snail</name>
    <dbReference type="NCBI Taxonomy" id="400727"/>
    <lineage>
        <taxon>Eukaryota</taxon>
        <taxon>Metazoa</taxon>
        <taxon>Spiralia</taxon>
        <taxon>Lophotrochozoa</taxon>
        <taxon>Mollusca</taxon>
        <taxon>Gastropoda</taxon>
        <taxon>Caenogastropoda</taxon>
        <taxon>Architaenioglossa</taxon>
        <taxon>Ampullarioidea</taxon>
        <taxon>Ampullariidae</taxon>
        <taxon>Pomacea</taxon>
    </lineage>
</organism>
<evidence type="ECO:0000313" key="3">
    <source>
        <dbReference type="Proteomes" id="UP000245119"/>
    </source>
</evidence>
<gene>
    <name evidence="2" type="ORF">C0Q70_07919</name>
</gene>
<feature type="region of interest" description="Disordered" evidence="1">
    <location>
        <begin position="45"/>
        <end position="70"/>
    </location>
</feature>
<dbReference type="Proteomes" id="UP000245119">
    <property type="component" value="Linkage Group LG4"/>
</dbReference>
<accession>A0A2T7PGJ2</accession>
<evidence type="ECO:0000256" key="1">
    <source>
        <dbReference type="SAM" id="MobiDB-lite"/>
    </source>
</evidence>
<comment type="caution">
    <text evidence="2">The sequence shown here is derived from an EMBL/GenBank/DDBJ whole genome shotgun (WGS) entry which is preliminary data.</text>
</comment>
<dbReference type="Gene3D" id="3.40.50.300">
    <property type="entry name" value="P-loop containing nucleotide triphosphate hydrolases"/>
    <property type="match status" value="1"/>
</dbReference>
<dbReference type="InterPro" id="IPR027417">
    <property type="entry name" value="P-loop_NTPase"/>
</dbReference>
<reference evidence="2 3" key="1">
    <citation type="submission" date="2018-04" db="EMBL/GenBank/DDBJ databases">
        <title>The genome of golden apple snail Pomacea canaliculata provides insight into stress tolerance and invasive adaptation.</title>
        <authorList>
            <person name="Liu C."/>
            <person name="Liu B."/>
            <person name="Ren Y."/>
            <person name="Zhang Y."/>
            <person name="Wang H."/>
            <person name="Li S."/>
            <person name="Jiang F."/>
            <person name="Yin L."/>
            <person name="Zhang G."/>
            <person name="Qian W."/>
            <person name="Fan W."/>
        </authorList>
    </citation>
    <scope>NUCLEOTIDE SEQUENCE [LARGE SCALE GENOMIC DNA]</scope>
    <source>
        <strain evidence="2">SZHN2017</strain>
        <tissue evidence="2">Muscle</tissue>
    </source>
</reference>
<proteinExistence type="predicted"/>
<dbReference type="OrthoDB" id="10552641at2759"/>
<keyword evidence="3" id="KW-1185">Reference proteome</keyword>